<dbReference type="AlphaFoldDB" id="A0AAW2TH47"/>
<sequence length="95" mass="10419">MAFKLDVSKAYKVEWSFLKQFGSLIPSRSLHQGDPLSLLQHAEDEGQLRGIAVCRGAPSVSHLLFADDTLIFCQASLKSSMTVREVCDTYRGASG</sequence>
<comment type="caution">
    <text evidence="1">The sequence shown here is derived from an EMBL/GenBank/DDBJ whole genome shotgun (WGS) entry which is preliminary data.</text>
</comment>
<protein>
    <recommendedName>
        <fullName evidence="2">Reverse transcriptase domain-containing protein</fullName>
    </recommendedName>
</protein>
<evidence type="ECO:0008006" key="2">
    <source>
        <dbReference type="Google" id="ProtNLM"/>
    </source>
</evidence>
<gene>
    <name evidence="1" type="ORF">Sradi_2066800</name>
</gene>
<evidence type="ECO:0000313" key="1">
    <source>
        <dbReference type="EMBL" id="KAL0404260.1"/>
    </source>
</evidence>
<accession>A0AAW2TH47</accession>
<organism evidence="1">
    <name type="scientific">Sesamum radiatum</name>
    <name type="common">Black benniseed</name>
    <dbReference type="NCBI Taxonomy" id="300843"/>
    <lineage>
        <taxon>Eukaryota</taxon>
        <taxon>Viridiplantae</taxon>
        <taxon>Streptophyta</taxon>
        <taxon>Embryophyta</taxon>
        <taxon>Tracheophyta</taxon>
        <taxon>Spermatophyta</taxon>
        <taxon>Magnoliopsida</taxon>
        <taxon>eudicotyledons</taxon>
        <taxon>Gunneridae</taxon>
        <taxon>Pentapetalae</taxon>
        <taxon>asterids</taxon>
        <taxon>lamiids</taxon>
        <taxon>Lamiales</taxon>
        <taxon>Pedaliaceae</taxon>
        <taxon>Sesamum</taxon>
    </lineage>
</organism>
<reference evidence="1" key="2">
    <citation type="journal article" date="2024" name="Plant">
        <title>Genomic evolution and insights into agronomic trait innovations of Sesamum species.</title>
        <authorList>
            <person name="Miao H."/>
            <person name="Wang L."/>
            <person name="Qu L."/>
            <person name="Liu H."/>
            <person name="Sun Y."/>
            <person name="Le M."/>
            <person name="Wang Q."/>
            <person name="Wei S."/>
            <person name="Zheng Y."/>
            <person name="Lin W."/>
            <person name="Duan Y."/>
            <person name="Cao H."/>
            <person name="Xiong S."/>
            <person name="Wang X."/>
            <person name="Wei L."/>
            <person name="Li C."/>
            <person name="Ma Q."/>
            <person name="Ju M."/>
            <person name="Zhao R."/>
            <person name="Li G."/>
            <person name="Mu C."/>
            <person name="Tian Q."/>
            <person name="Mei H."/>
            <person name="Zhang T."/>
            <person name="Gao T."/>
            <person name="Zhang H."/>
        </authorList>
    </citation>
    <scope>NUCLEOTIDE SEQUENCE</scope>
    <source>
        <strain evidence="1">G02</strain>
    </source>
</reference>
<dbReference type="EMBL" id="JACGWJ010000008">
    <property type="protein sequence ID" value="KAL0404260.1"/>
    <property type="molecule type" value="Genomic_DNA"/>
</dbReference>
<proteinExistence type="predicted"/>
<name>A0AAW2TH47_SESRA</name>
<reference evidence="1" key="1">
    <citation type="submission" date="2020-06" db="EMBL/GenBank/DDBJ databases">
        <authorList>
            <person name="Li T."/>
            <person name="Hu X."/>
            <person name="Zhang T."/>
            <person name="Song X."/>
            <person name="Zhang H."/>
            <person name="Dai N."/>
            <person name="Sheng W."/>
            <person name="Hou X."/>
            <person name="Wei L."/>
        </authorList>
    </citation>
    <scope>NUCLEOTIDE SEQUENCE</scope>
    <source>
        <strain evidence="1">G02</strain>
        <tissue evidence="1">Leaf</tissue>
    </source>
</reference>